<dbReference type="Proteomes" id="UP000598271">
    <property type="component" value="Unassembled WGS sequence"/>
</dbReference>
<dbReference type="SUPFAM" id="SSF54427">
    <property type="entry name" value="NTF2-like"/>
    <property type="match status" value="1"/>
</dbReference>
<dbReference type="AlphaFoldDB" id="A0A8J3D4N1"/>
<proteinExistence type="predicted"/>
<evidence type="ECO:0000313" key="1">
    <source>
        <dbReference type="EMBL" id="GHB72643.1"/>
    </source>
</evidence>
<dbReference type="Pfam" id="PF12893">
    <property type="entry name" value="Lumazine_bd_2"/>
    <property type="match status" value="1"/>
</dbReference>
<keyword evidence="2" id="KW-1185">Reference proteome</keyword>
<evidence type="ECO:0008006" key="3">
    <source>
        <dbReference type="Google" id="ProtNLM"/>
    </source>
</evidence>
<comment type="caution">
    <text evidence="1">The sequence shown here is derived from an EMBL/GenBank/DDBJ whole genome shotgun (WGS) entry which is preliminary data.</text>
</comment>
<sequence length="153" mass="17176">MKLPLLVLSTFFTFLTVQEHTYAQSEKQEVLQVAQAFFDALEQGDTTAFRAVFLSNAMIYTVREKDGQVVTASRSPFTDTFRAGTAIKERMKDVGVEVQVHGNMAQVWAPYNLWVNDVFSHCGVDVFTLIKTTPGWRIAALSYTIEKDGCDLP</sequence>
<dbReference type="InterPro" id="IPR032710">
    <property type="entry name" value="NTF2-like_dom_sf"/>
</dbReference>
<protein>
    <recommendedName>
        <fullName evidence="3">Lumazine-binding protein</fullName>
    </recommendedName>
</protein>
<evidence type="ECO:0000313" key="2">
    <source>
        <dbReference type="Proteomes" id="UP000598271"/>
    </source>
</evidence>
<dbReference type="RefSeq" id="WP_189565122.1">
    <property type="nucleotide sequence ID" value="NZ_BMXF01000002.1"/>
</dbReference>
<dbReference type="InterPro" id="IPR039437">
    <property type="entry name" value="FrzH/put_lumazine-bd"/>
</dbReference>
<dbReference type="EMBL" id="BMXF01000002">
    <property type="protein sequence ID" value="GHB72643.1"/>
    <property type="molecule type" value="Genomic_DNA"/>
</dbReference>
<reference evidence="1 2" key="1">
    <citation type="journal article" date="2014" name="Int. J. Syst. Evol. Microbiol.">
        <title>Complete genome sequence of Corynebacterium casei LMG S-19264T (=DSM 44701T), isolated from a smear-ripened cheese.</title>
        <authorList>
            <consortium name="US DOE Joint Genome Institute (JGI-PGF)"/>
            <person name="Walter F."/>
            <person name="Albersmeier A."/>
            <person name="Kalinowski J."/>
            <person name="Ruckert C."/>
        </authorList>
    </citation>
    <scope>NUCLEOTIDE SEQUENCE [LARGE SCALE GENOMIC DNA]</scope>
    <source>
        <strain evidence="1 2">KCTC 12866</strain>
    </source>
</reference>
<gene>
    <name evidence="1" type="ORF">GCM10007390_28410</name>
</gene>
<accession>A0A8J3D4N1</accession>
<dbReference type="Gene3D" id="3.10.450.50">
    <property type="match status" value="1"/>
</dbReference>
<name>A0A8J3D4N1_9BACT</name>
<organism evidence="1 2">
    <name type="scientific">Persicitalea jodogahamensis</name>
    <dbReference type="NCBI Taxonomy" id="402147"/>
    <lineage>
        <taxon>Bacteria</taxon>
        <taxon>Pseudomonadati</taxon>
        <taxon>Bacteroidota</taxon>
        <taxon>Cytophagia</taxon>
        <taxon>Cytophagales</taxon>
        <taxon>Spirosomataceae</taxon>
        <taxon>Persicitalea</taxon>
    </lineage>
</organism>